<reference evidence="2" key="1">
    <citation type="submission" date="2020-08" db="EMBL/GenBank/DDBJ databases">
        <title>Genome public.</title>
        <authorList>
            <person name="Liu C."/>
            <person name="Sun Q."/>
        </authorList>
    </citation>
    <scope>NUCLEOTIDE SEQUENCE</scope>
    <source>
        <strain evidence="2">NSJ-40</strain>
    </source>
</reference>
<feature type="transmembrane region" description="Helical" evidence="1">
    <location>
        <begin position="106"/>
        <end position="126"/>
    </location>
</feature>
<dbReference type="AlphaFoldDB" id="A0A926HS10"/>
<feature type="transmembrane region" description="Helical" evidence="1">
    <location>
        <begin position="7"/>
        <end position="26"/>
    </location>
</feature>
<dbReference type="Pfam" id="PF19700">
    <property type="entry name" value="DUF6198"/>
    <property type="match status" value="1"/>
</dbReference>
<feature type="transmembrane region" description="Helical" evidence="1">
    <location>
        <begin position="157"/>
        <end position="175"/>
    </location>
</feature>
<dbReference type="InterPro" id="IPR038750">
    <property type="entry name" value="YczE/YyaS-like"/>
</dbReference>
<keyword evidence="3" id="KW-1185">Reference proteome</keyword>
<dbReference type="Proteomes" id="UP000651482">
    <property type="component" value="Unassembled WGS sequence"/>
</dbReference>
<accession>A0A926HS10</accession>
<proteinExistence type="predicted"/>
<dbReference type="PANTHER" id="PTHR40078:SF1">
    <property type="entry name" value="INTEGRAL MEMBRANE PROTEIN"/>
    <property type="match status" value="1"/>
</dbReference>
<feature type="transmembrane region" description="Helical" evidence="1">
    <location>
        <begin position="75"/>
        <end position="94"/>
    </location>
</feature>
<feature type="transmembrane region" description="Helical" evidence="1">
    <location>
        <begin position="46"/>
        <end position="68"/>
    </location>
</feature>
<sequence>MREQIKRYLLFLLGLYVNSLGIAFITRADLGTSPISSVPYTLSLGFSPTLGMFTLYMSLVLVLLQVLLLRKTFPLIWVLQIPFSFLFSCFIDLSMDMLSFLQTDAYLLKLLYLLIGCGILGTGVYLEMAANVVMLPGEAFVCAVSLAFHTDFGKTKVAFDSAMVLLAGVISLLLFHKLAGIREGTVLAALLVGTIARFLNRRISFLGRFLQKTPVKAESSAE</sequence>
<gene>
    <name evidence="2" type="ORF">IAG03_02535</name>
</gene>
<name>A0A926HS10_9FIRM</name>
<evidence type="ECO:0000313" key="3">
    <source>
        <dbReference type="Proteomes" id="UP000651482"/>
    </source>
</evidence>
<dbReference type="EMBL" id="JACRSN010000003">
    <property type="protein sequence ID" value="MBC8532896.1"/>
    <property type="molecule type" value="Genomic_DNA"/>
</dbReference>
<evidence type="ECO:0000313" key="2">
    <source>
        <dbReference type="EMBL" id="MBC8532896.1"/>
    </source>
</evidence>
<keyword evidence="1" id="KW-0812">Transmembrane</keyword>
<organism evidence="2 3">
    <name type="scientific">Yeguia hominis</name>
    <dbReference type="NCBI Taxonomy" id="2763662"/>
    <lineage>
        <taxon>Bacteria</taxon>
        <taxon>Bacillati</taxon>
        <taxon>Bacillota</taxon>
        <taxon>Clostridia</taxon>
        <taxon>Eubacteriales</taxon>
        <taxon>Yeguiaceae</taxon>
        <taxon>Yeguia</taxon>
    </lineage>
</organism>
<dbReference type="PANTHER" id="PTHR40078">
    <property type="entry name" value="INTEGRAL MEMBRANE PROTEIN-RELATED"/>
    <property type="match status" value="1"/>
</dbReference>
<comment type="caution">
    <text evidence="2">The sequence shown here is derived from an EMBL/GenBank/DDBJ whole genome shotgun (WGS) entry which is preliminary data.</text>
</comment>
<dbReference type="RefSeq" id="WP_249318171.1">
    <property type="nucleotide sequence ID" value="NZ_JACRSN010000003.1"/>
</dbReference>
<feature type="transmembrane region" description="Helical" evidence="1">
    <location>
        <begin position="181"/>
        <end position="199"/>
    </location>
</feature>
<keyword evidence="1" id="KW-0472">Membrane</keyword>
<evidence type="ECO:0000256" key="1">
    <source>
        <dbReference type="SAM" id="Phobius"/>
    </source>
</evidence>
<protein>
    <submittedName>
        <fullName evidence="2">YitT family protein</fullName>
    </submittedName>
</protein>
<keyword evidence="1" id="KW-1133">Transmembrane helix</keyword>